<evidence type="ECO:0000256" key="1">
    <source>
        <dbReference type="SAM" id="MobiDB-lite"/>
    </source>
</evidence>
<comment type="caution">
    <text evidence="2">The sequence shown here is derived from an EMBL/GenBank/DDBJ whole genome shotgun (WGS) entry which is preliminary data.</text>
</comment>
<gene>
    <name evidence="2" type="ORF">CQ13_34635</name>
</gene>
<reference evidence="2 3" key="1">
    <citation type="submission" date="2014-03" db="EMBL/GenBank/DDBJ databases">
        <title>Bradyrhizobium valentinum sp. nov., isolated from effective nodules of Lupinus mariae-josephae, a lupine endemic of basic-lime soils in Eastern Spain.</title>
        <authorList>
            <person name="Duran D."/>
            <person name="Rey L."/>
            <person name="Navarro A."/>
            <person name="Busquets A."/>
            <person name="Imperial J."/>
            <person name="Ruiz-Argueso T."/>
        </authorList>
    </citation>
    <scope>NUCLEOTIDE SEQUENCE [LARGE SCALE GENOMIC DNA]</scope>
    <source>
        <strain evidence="2 3">Ro19</strain>
    </source>
</reference>
<dbReference type="Proteomes" id="UP000052023">
    <property type="component" value="Unassembled WGS sequence"/>
</dbReference>
<sequence length="273" mass="29731">MLIRTMKKVTKIVGTAGTKLRDRTRSVKLRLLDIARTARAKGPLNREKLKQGYRRLLNSTSRVVGQAKRFSHEIAAGVKRAKGILKRLALQGLRQELETMMSLVRQVMRQTRERIFRGNTRVEDKLLSVFEPSTEIIRKGKAGKPNEFGKMVKLQEAENQIVIDYEVYDRRPSDSDLLIPAIEIHQAKFGRTPRLVAADAGFYSARNEAAAKASGVNASASPIAPSIASRASASRRSVGSATARNGGPDARGASAWPNGGTGSIAAATKAALE</sequence>
<feature type="region of interest" description="Disordered" evidence="1">
    <location>
        <begin position="224"/>
        <end position="261"/>
    </location>
</feature>
<evidence type="ECO:0008006" key="4">
    <source>
        <dbReference type="Google" id="ProtNLM"/>
    </source>
</evidence>
<feature type="compositionally biased region" description="Low complexity" evidence="1">
    <location>
        <begin position="224"/>
        <end position="244"/>
    </location>
</feature>
<evidence type="ECO:0000313" key="3">
    <source>
        <dbReference type="Proteomes" id="UP000052023"/>
    </source>
</evidence>
<evidence type="ECO:0000313" key="2">
    <source>
        <dbReference type="EMBL" id="KRR19105.1"/>
    </source>
</evidence>
<dbReference type="AlphaFoldDB" id="A0A0R3MGA8"/>
<accession>A0A0R3MGA8</accession>
<dbReference type="EMBL" id="LLYA01000191">
    <property type="protein sequence ID" value="KRR19105.1"/>
    <property type="molecule type" value="Genomic_DNA"/>
</dbReference>
<proteinExistence type="predicted"/>
<protein>
    <recommendedName>
        <fullName evidence="4">Transposase IS4-like domain-containing protein</fullName>
    </recommendedName>
</protein>
<keyword evidence="3" id="KW-1185">Reference proteome</keyword>
<name>A0A0R3MGA8_9BRAD</name>
<organism evidence="2 3">
    <name type="scientific">Bradyrhizobium retamae</name>
    <dbReference type="NCBI Taxonomy" id="1300035"/>
    <lineage>
        <taxon>Bacteria</taxon>
        <taxon>Pseudomonadati</taxon>
        <taxon>Pseudomonadota</taxon>
        <taxon>Alphaproteobacteria</taxon>
        <taxon>Hyphomicrobiales</taxon>
        <taxon>Nitrobacteraceae</taxon>
        <taxon>Bradyrhizobium</taxon>
    </lineage>
</organism>